<dbReference type="SMART" id="SM00349">
    <property type="entry name" value="KRAB"/>
    <property type="match status" value="1"/>
</dbReference>
<accession>A0A6J3QS36</accession>
<dbReference type="InterPro" id="IPR036051">
    <property type="entry name" value="KRAB_dom_sf"/>
</dbReference>
<dbReference type="Gene3D" id="3.30.160.60">
    <property type="entry name" value="Classic Zinc Finger"/>
    <property type="match status" value="5"/>
</dbReference>
<evidence type="ECO:0000256" key="1">
    <source>
        <dbReference type="ARBA" id="ARBA00004123"/>
    </source>
</evidence>
<dbReference type="SUPFAM" id="SSF109640">
    <property type="entry name" value="KRAB domain (Kruppel-associated box)"/>
    <property type="match status" value="1"/>
</dbReference>
<evidence type="ECO:0000313" key="17">
    <source>
        <dbReference type="RefSeq" id="XP_033704818.1"/>
    </source>
</evidence>
<name>A0A6J3QS36_TURTR</name>
<feature type="domain" description="C2H2-type" evidence="13">
    <location>
        <begin position="362"/>
        <end position="389"/>
    </location>
</feature>
<feature type="domain" description="KRAB" evidence="14">
    <location>
        <begin position="158"/>
        <end position="229"/>
    </location>
</feature>
<evidence type="ECO:0000256" key="5">
    <source>
        <dbReference type="ARBA" id="ARBA00022771"/>
    </source>
</evidence>
<dbReference type="Pfam" id="PF00096">
    <property type="entry name" value="zf-C2H2"/>
    <property type="match status" value="5"/>
</dbReference>
<sequence>MAAMPLGPSSGSRTDQTLKLTLAHPLTVFSSHRLVNLLGHKSLSLLGPSRIQEFHLLFIENPAISLDLSPGLNPASLLPISGTGGLRPRIPTHQMRGHRPGEDWQIDFTHMPRCKRFRYLLTLIDTFSGWIEDRETSDTVATILFQHIIPRFGLPESVTFEDVAINFTQEEWALLDTSQKTLFRNVMLENITHLVSVGYQISKSDVISQLEQGKELRKRNVSKQCGNSLSQGSFLDGQGHIHTRGKSCECPFCGKAFSNSSSLRRHKMIHTGEKPYKCHLCGSGFFQSSNLRNHKRIHTGEKPYKCHVCGKVFSQSSYLKEHEKIHTGEKEKHYACHKCGKAFSQSSGLSQHKRIHTGEKPHICLLCGKAFSHSSELTRHKRTHTGEKPYKCQQSTAAPCLCRRPSNTSRIFWLQSSRSAQREKKVRQNVGGKENTKTRTRRTQVTLGTLAQTPEDKSHRDVLRDRDRGTSVLSLPTPPHPLISEVLPRQLQARNAGPQTHSRSASPSYTHRKPQPRLSPHTCMPSASSSSRTLGSRQLAAVYLRGGVQDGVSDSCFWTSRGRHRPTSGSRTPGAAGLLRLRVTTRRASQSSTISRSRSERALLRFKGNGPPADVWTSGEKQA</sequence>
<dbReference type="SUPFAM" id="SSF57667">
    <property type="entry name" value="beta-beta-alpha zinc fingers"/>
    <property type="match status" value="3"/>
</dbReference>
<dbReference type="InterPro" id="IPR013087">
    <property type="entry name" value="Znf_C2H2_type"/>
</dbReference>
<comment type="subcellular location">
    <subcellularLocation>
        <location evidence="1">Nucleus</location>
    </subcellularLocation>
</comment>
<keyword evidence="3" id="KW-0479">Metal-binding</keyword>
<dbReference type="PROSITE" id="PS00028">
    <property type="entry name" value="ZINC_FINGER_C2H2_1"/>
    <property type="match status" value="5"/>
</dbReference>
<gene>
    <name evidence="17" type="primary">LOC101329370</name>
</gene>
<dbReference type="FunFam" id="3.30.160.60:FF:000557">
    <property type="entry name" value="zinc finger and SCAN domain-containing protein 29"/>
    <property type="match status" value="1"/>
</dbReference>
<dbReference type="Pfam" id="PF01352">
    <property type="entry name" value="KRAB"/>
    <property type="match status" value="1"/>
</dbReference>
<dbReference type="FunFam" id="3.30.160.60:FF:000787">
    <property type="entry name" value="Zinc finger protein 784"/>
    <property type="match status" value="1"/>
</dbReference>
<dbReference type="PROSITE" id="PS50157">
    <property type="entry name" value="ZINC_FINGER_C2H2_2"/>
    <property type="match status" value="5"/>
</dbReference>
<dbReference type="PROSITE" id="PS50805">
    <property type="entry name" value="KRAB"/>
    <property type="match status" value="1"/>
</dbReference>
<evidence type="ECO:0000259" key="14">
    <source>
        <dbReference type="PROSITE" id="PS50805"/>
    </source>
</evidence>
<feature type="domain" description="C2H2-type" evidence="13">
    <location>
        <begin position="248"/>
        <end position="275"/>
    </location>
</feature>
<reference evidence="17" key="1">
    <citation type="submission" date="2025-08" db="UniProtKB">
        <authorList>
            <consortium name="RefSeq"/>
        </authorList>
    </citation>
    <scope>IDENTIFICATION</scope>
    <source>
        <tissue evidence="17">Spleen</tissue>
    </source>
</reference>
<dbReference type="InterPro" id="IPR036236">
    <property type="entry name" value="Znf_C2H2_sf"/>
</dbReference>
<keyword evidence="4" id="KW-0677">Repeat</keyword>
<feature type="compositionally biased region" description="Polar residues" evidence="12">
    <location>
        <begin position="443"/>
        <end position="452"/>
    </location>
</feature>
<dbReference type="Gene3D" id="6.10.140.140">
    <property type="match status" value="1"/>
</dbReference>
<keyword evidence="7" id="KW-0805">Transcription regulation</keyword>
<dbReference type="GO" id="GO:0015074">
    <property type="term" value="P:DNA integration"/>
    <property type="evidence" value="ECO:0007669"/>
    <property type="project" value="InterPro"/>
</dbReference>
<keyword evidence="8" id="KW-0238">DNA-binding</keyword>
<evidence type="ECO:0000256" key="8">
    <source>
        <dbReference type="ARBA" id="ARBA00023125"/>
    </source>
</evidence>
<dbReference type="PANTHER" id="PTHR23234">
    <property type="entry name" value="ZNF44 PROTEIN"/>
    <property type="match status" value="1"/>
</dbReference>
<feature type="domain" description="C2H2-type" evidence="13">
    <location>
        <begin position="276"/>
        <end position="303"/>
    </location>
</feature>
<organism evidence="16 17">
    <name type="scientific">Tursiops truncatus</name>
    <name type="common">Atlantic bottle-nosed dolphin</name>
    <name type="synonym">Delphinus truncatus</name>
    <dbReference type="NCBI Taxonomy" id="9739"/>
    <lineage>
        <taxon>Eukaryota</taxon>
        <taxon>Metazoa</taxon>
        <taxon>Chordata</taxon>
        <taxon>Craniata</taxon>
        <taxon>Vertebrata</taxon>
        <taxon>Euteleostomi</taxon>
        <taxon>Mammalia</taxon>
        <taxon>Eutheria</taxon>
        <taxon>Laurasiatheria</taxon>
        <taxon>Artiodactyla</taxon>
        <taxon>Whippomorpha</taxon>
        <taxon>Cetacea</taxon>
        <taxon>Odontoceti</taxon>
        <taxon>Delphinidae</taxon>
        <taxon>Tursiops</taxon>
    </lineage>
</organism>
<dbReference type="PANTHER" id="PTHR23234:SF8">
    <property type="entry name" value="C2H2-TYPE DOMAIN-CONTAINING PROTEIN"/>
    <property type="match status" value="1"/>
</dbReference>
<feature type="compositionally biased region" description="Polar residues" evidence="12">
    <location>
        <begin position="497"/>
        <end position="509"/>
    </location>
</feature>
<feature type="region of interest" description="Disordered" evidence="12">
    <location>
        <begin position="585"/>
        <end position="623"/>
    </location>
</feature>
<dbReference type="Proteomes" id="UP000245320">
    <property type="component" value="Chromosome 21"/>
</dbReference>
<keyword evidence="9" id="KW-0804">Transcription</keyword>
<dbReference type="FunFam" id="3.30.160.60:FF:000933">
    <property type="entry name" value="zinc finger protein 771"/>
    <property type="match status" value="1"/>
</dbReference>
<evidence type="ECO:0000259" key="13">
    <source>
        <dbReference type="PROSITE" id="PS50157"/>
    </source>
</evidence>
<feature type="compositionally biased region" description="Low complexity" evidence="12">
    <location>
        <begin position="586"/>
        <end position="596"/>
    </location>
</feature>
<dbReference type="GO" id="GO:0005634">
    <property type="term" value="C:nucleus"/>
    <property type="evidence" value="ECO:0007669"/>
    <property type="project" value="UniProtKB-SubCell"/>
</dbReference>
<dbReference type="CDD" id="cd07765">
    <property type="entry name" value="KRAB_A-box"/>
    <property type="match status" value="1"/>
</dbReference>
<evidence type="ECO:0000256" key="6">
    <source>
        <dbReference type="ARBA" id="ARBA00022833"/>
    </source>
</evidence>
<dbReference type="GO" id="GO:0006355">
    <property type="term" value="P:regulation of DNA-templated transcription"/>
    <property type="evidence" value="ECO:0007669"/>
    <property type="project" value="InterPro"/>
</dbReference>
<evidence type="ECO:0000256" key="9">
    <source>
        <dbReference type="ARBA" id="ARBA00023163"/>
    </source>
</evidence>
<protein>
    <submittedName>
        <fullName evidence="17">Zinc finger protein 583-like</fullName>
    </submittedName>
</protein>
<evidence type="ECO:0000256" key="10">
    <source>
        <dbReference type="ARBA" id="ARBA00023242"/>
    </source>
</evidence>
<evidence type="ECO:0000259" key="15">
    <source>
        <dbReference type="PROSITE" id="PS50994"/>
    </source>
</evidence>
<dbReference type="RefSeq" id="XP_033704818.1">
    <property type="nucleotide sequence ID" value="XM_033848927.1"/>
</dbReference>
<dbReference type="PROSITE" id="PS50994">
    <property type="entry name" value="INTEGRASE"/>
    <property type="match status" value="1"/>
</dbReference>
<feature type="compositionally biased region" description="Basic and acidic residues" evidence="12">
    <location>
        <begin position="454"/>
        <end position="469"/>
    </location>
</feature>
<dbReference type="GO" id="GO:0003677">
    <property type="term" value="F:DNA binding"/>
    <property type="evidence" value="ECO:0007669"/>
    <property type="project" value="UniProtKB-KW"/>
</dbReference>
<dbReference type="InterPro" id="IPR001909">
    <property type="entry name" value="KRAB"/>
</dbReference>
<evidence type="ECO:0000256" key="2">
    <source>
        <dbReference type="ARBA" id="ARBA00006991"/>
    </source>
</evidence>
<dbReference type="GO" id="GO:0008270">
    <property type="term" value="F:zinc ion binding"/>
    <property type="evidence" value="ECO:0007669"/>
    <property type="project" value="UniProtKB-KW"/>
</dbReference>
<evidence type="ECO:0000256" key="4">
    <source>
        <dbReference type="ARBA" id="ARBA00022737"/>
    </source>
</evidence>
<dbReference type="Pfam" id="PF00665">
    <property type="entry name" value="rve"/>
    <property type="match status" value="1"/>
</dbReference>
<feature type="region of interest" description="Disordered" evidence="12">
    <location>
        <begin position="414"/>
        <end position="532"/>
    </location>
</feature>
<comment type="similarity">
    <text evidence="2">Belongs to the krueppel C2H2-type zinc-finger protein family.</text>
</comment>
<keyword evidence="16" id="KW-1185">Reference proteome</keyword>
<feature type="domain" description="C2H2-type" evidence="13">
    <location>
        <begin position="304"/>
        <end position="331"/>
    </location>
</feature>
<keyword evidence="10" id="KW-0539">Nucleus</keyword>
<dbReference type="InParanoid" id="A0A6J3QS36"/>
<evidence type="ECO:0000313" key="16">
    <source>
        <dbReference type="Proteomes" id="UP000245320"/>
    </source>
</evidence>
<evidence type="ECO:0000256" key="7">
    <source>
        <dbReference type="ARBA" id="ARBA00023015"/>
    </source>
</evidence>
<dbReference type="SUPFAM" id="SSF53098">
    <property type="entry name" value="Ribonuclease H-like"/>
    <property type="match status" value="1"/>
</dbReference>
<feature type="domain" description="Integrase catalytic" evidence="15">
    <location>
        <begin position="96"/>
        <end position="212"/>
    </location>
</feature>
<dbReference type="InterPro" id="IPR001584">
    <property type="entry name" value="Integrase_cat-core"/>
</dbReference>
<dbReference type="FunFam" id="3.30.160.60:FF:002343">
    <property type="entry name" value="Zinc finger protein 33A"/>
    <property type="match status" value="1"/>
</dbReference>
<evidence type="ECO:0000256" key="3">
    <source>
        <dbReference type="ARBA" id="ARBA00022723"/>
    </source>
</evidence>
<dbReference type="SMART" id="SM00355">
    <property type="entry name" value="ZnF_C2H2"/>
    <property type="match status" value="5"/>
</dbReference>
<dbReference type="InterPro" id="IPR012337">
    <property type="entry name" value="RNaseH-like_sf"/>
</dbReference>
<keyword evidence="6" id="KW-0862">Zinc</keyword>
<evidence type="ECO:0000256" key="11">
    <source>
        <dbReference type="PROSITE-ProRule" id="PRU00042"/>
    </source>
</evidence>
<keyword evidence="5 11" id="KW-0863">Zinc-finger</keyword>
<dbReference type="OrthoDB" id="9892686at2759"/>
<proteinExistence type="inferred from homology"/>
<dbReference type="InterPro" id="IPR050758">
    <property type="entry name" value="Znf_C2H2-type"/>
</dbReference>
<evidence type="ECO:0000256" key="12">
    <source>
        <dbReference type="SAM" id="MobiDB-lite"/>
    </source>
</evidence>
<feature type="domain" description="C2H2-type" evidence="13">
    <location>
        <begin position="334"/>
        <end position="361"/>
    </location>
</feature>
<dbReference type="AlphaFoldDB" id="A0A6J3QS36"/>
<dbReference type="FunFam" id="3.30.160.60:FF:000338">
    <property type="entry name" value="zinc finger protein 383"/>
    <property type="match status" value="1"/>
</dbReference>